<accession>A0A815H7D8</accession>
<keyword evidence="1" id="KW-0812">Transmembrane</keyword>
<proteinExistence type="predicted"/>
<feature type="transmembrane region" description="Helical" evidence="1">
    <location>
        <begin position="49"/>
        <end position="69"/>
    </location>
</feature>
<gene>
    <name evidence="2" type="ORF">EDS130_LOCUS33255</name>
    <name evidence="3" type="ORF">XAT740_LOCUS36184</name>
</gene>
<sequence length="133" mass="14658">MRQQKESVPLAGSVAAAASPNYVSAFQSQYVRHTNNSSELKKTNPCKIILGIIIFLAILIIFIVMYILFKQYAAEENIVIIKTTTTSTKPTMTTSYTSTTLKSMSVSSSVTTMSYSTWNFVATCCSLLFAMII</sequence>
<evidence type="ECO:0000313" key="5">
    <source>
        <dbReference type="Proteomes" id="UP000663852"/>
    </source>
</evidence>
<keyword evidence="4" id="KW-1185">Reference proteome</keyword>
<keyword evidence="1" id="KW-1133">Transmembrane helix</keyword>
<dbReference type="AlphaFoldDB" id="A0A815H7D8"/>
<name>A0A815H7D8_ADIRI</name>
<dbReference type="EMBL" id="CAJNOR010003691">
    <property type="protein sequence ID" value="CAF1438677.1"/>
    <property type="molecule type" value="Genomic_DNA"/>
</dbReference>
<dbReference type="EMBL" id="CAJNOJ010000263">
    <property type="protein sequence ID" value="CAF1350564.1"/>
    <property type="molecule type" value="Genomic_DNA"/>
</dbReference>
<protein>
    <submittedName>
        <fullName evidence="2">Uncharacterized protein</fullName>
    </submittedName>
</protein>
<evidence type="ECO:0000313" key="4">
    <source>
        <dbReference type="Proteomes" id="UP000663828"/>
    </source>
</evidence>
<dbReference type="Proteomes" id="UP000663828">
    <property type="component" value="Unassembled WGS sequence"/>
</dbReference>
<keyword evidence="1" id="KW-0472">Membrane</keyword>
<evidence type="ECO:0000256" key="1">
    <source>
        <dbReference type="SAM" id="Phobius"/>
    </source>
</evidence>
<evidence type="ECO:0000313" key="2">
    <source>
        <dbReference type="EMBL" id="CAF1350564.1"/>
    </source>
</evidence>
<evidence type="ECO:0000313" key="3">
    <source>
        <dbReference type="EMBL" id="CAF1438677.1"/>
    </source>
</evidence>
<organism evidence="2 5">
    <name type="scientific">Adineta ricciae</name>
    <name type="common">Rotifer</name>
    <dbReference type="NCBI Taxonomy" id="249248"/>
    <lineage>
        <taxon>Eukaryota</taxon>
        <taxon>Metazoa</taxon>
        <taxon>Spiralia</taxon>
        <taxon>Gnathifera</taxon>
        <taxon>Rotifera</taxon>
        <taxon>Eurotatoria</taxon>
        <taxon>Bdelloidea</taxon>
        <taxon>Adinetida</taxon>
        <taxon>Adinetidae</taxon>
        <taxon>Adineta</taxon>
    </lineage>
</organism>
<reference evidence="2" key="1">
    <citation type="submission" date="2021-02" db="EMBL/GenBank/DDBJ databases">
        <authorList>
            <person name="Nowell W R."/>
        </authorList>
    </citation>
    <scope>NUCLEOTIDE SEQUENCE</scope>
</reference>
<dbReference type="Proteomes" id="UP000663852">
    <property type="component" value="Unassembled WGS sequence"/>
</dbReference>
<comment type="caution">
    <text evidence="2">The sequence shown here is derived from an EMBL/GenBank/DDBJ whole genome shotgun (WGS) entry which is preliminary data.</text>
</comment>